<evidence type="ECO:0000256" key="1">
    <source>
        <dbReference type="ARBA" id="ARBA00004613"/>
    </source>
</evidence>
<dbReference type="InterPro" id="IPR018378">
    <property type="entry name" value="C-type_lectin_CS"/>
</dbReference>
<comment type="caution">
    <text evidence="7">The sequence shown here is derived from an EMBL/GenBank/DDBJ whole genome shotgun (WGS) entry which is preliminary data.</text>
</comment>
<dbReference type="PROSITE" id="PS50041">
    <property type="entry name" value="C_TYPE_LECTIN_2"/>
    <property type="match status" value="1"/>
</dbReference>
<evidence type="ECO:0000313" key="7">
    <source>
        <dbReference type="EMBL" id="CAI9550725.1"/>
    </source>
</evidence>
<dbReference type="InterPro" id="IPR016186">
    <property type="entry name" value="C-type_lectin-like/link_sf"/>
</dbReference>
<dbReference type="InterPro" id="IPR001304">
    <property type="entry name" value="C-type_lectin-like"/>
</dbReference>
<evidence type="ECO:0000256" key="4">
    <source>
        <dbReference type="ARBA" id="ARBA00022734"/>
    </source>
</evidence>
<keyword evidence="5" id="KW-1015">Disulfide bond</keyword>
<sequence length="139" mass="15648">MAKIFSPFLPTGTALSFVKGVARSGNKIYIVNGVQTSWSEARAICANGGGQLAVPRTYEENQAIFFLRKQVNQHTFMGINDIQKEGDFRDLSGEAIKYFNWLPSEPNNVAGNENCVEMWEEGKWNDENCARARLFVCEF</sequence>
<keyword evidence="2" id="KW-0964">Secreted</keyword>
<comment type="subcellular location">
    <subcellularLocation>
        <location evidence="1">Secreted</location>
    </subcellularLocation>
</comment>
<evidence type="ECO:0000259" key="6">
    <source>
        <dbReference type="PROSITE" id="PS50041"/>
    </source>
</evidence>
<evidence type="ECO:0000256" key="3">
    <source>
        <dbReference type="ARBA" id="ARBA00022729"/>
    </source>
</evidence>
<proteinExistence type="predicted"/>
<accession>A0ABN9BTE3</accession>
<dbReference type="Proteomes" id="UP001162483">
    <property type="component" value="Unassembled WGS sequence"/>
</dbReference>
<reference evidence="7" key="1">
    <citation type="submission" date="2023-05" db="EMBL/GenBank/DDBJ databases">
        <authorList>
            <person name="Stuckert A."/>
        </authorList>
    </citation>
    <scope>NUCLEOTIDE SEQUENCE</scope>
</reference>
<keyword evidence="4" id="KW-0430">Lectin</keyword>
<dbReference type="PANTHER" id="PTHR22799:SF1">
    <property type="entry name" value="C-TYPE LECTIN DOMAIN FAMILY 11 MEMBER A"/>
    <property type="match status" value="1"/>
</dbReference>
<dbReference type="SUPFAM" id="SSF56436">
    <property type="entry name" value="C-type lectin-like"/>
    <property type="match status" value="1"/>
</dbReference>
<dbReference type="PANTHER" id="PTHR22799">
    <property type="entry name" value="TETRANECTIN-RELATED"/>
    <property type="match status" value="1"/>
</dbReference>
<dbReference type="Gene3D" id="3.10.100.10">
    <property type="entry name" value="Mannose-Binding Protein A, subunit A"/>
    <property type="match status" value="1"/>
</dbReference>
<keyword evidence="8" id="KW-1185">Reference proteome</keyword>
<evidence type="ECO:0000256" key="5">
    <source>
        <dbReference type="ARBA" id="ARBA00023157"/>
    </source>
</evidence>
<name>A0ABN9BTE3_9NEOB</name>
<dbReference type="PROSITE" id="PS00615">
    <property type="entry name" value="C_TYPE_LECTIN_1"/>
    <property type="match status" value="1"/>
</dbReference>
<gene>
    <name evidence="7" type="ORF">SPARVUS_LOCUS3564549</name>
</gene>
<dbReference type="InterPro" id="IPR051663">
    <property type="entry name" value="CLec_Tetranectin-domain"/>
</dbReference>
<dbReference type="Pfam" id="PF00059">
    <property type="entry name" value="Lectin_C"/>
    <property type="match status" value="1"/>
</dbReference>
<evidence type="ECO:0000313" key="8">
    <source>
        <dbReference type="Proteomes" id="UP001162483"/>
    </source>
</evidence>
<protein>
    <recommendedName>
        <fullName evidence="6">C-type lectin domain-containing protein</fullName>
    </recommendedName>
</protein>
<dbReference type="EMBL" id="CATNWA010005772">
    <property type="protein sequence ID" value="CAI9550725.1"/>
    <property type="molecule type" value="Genomic_DNA"/>
</dbReference>
<feature type="domain" description="C-type lectin" evidence="6">
    <location>
        <begin position="24"/>
        <end position="138"/>
    </location>
</feature>
<keyword evidence="3" id="KW-0732">Signal</keyword>
<organism evidence="7 8">
    <name type="scientific">Staurois parvus</name>
    <dbReference type="NCBI Taxonomy" id="386267"/>
    <lineage>
        <taxon>Eukaryota</taxon>
        <taxon>Metazoa</taxon>
        <taxon>Chordata</taxon>
        <taxon>Craniata</taxon>
        <taxon>Vertebrata</taxon>
        <taxon>Euteleostomi</taxon>
        <taxon>Amphibia</taxon>
        <taxon>Batrachia</taxon>
        <taxon>Anura</taxon>
        <taxon>Neobatrachia</taxon>
        <taxon>Ranoidea</taxon>
        <taxon>Ranidae</taxon>
        <taxon>Staurois</taxon>
    </lineage>
</organism>
<evidence type="ECO:0000256" key="2">
    <source>
        <dbReference type="ARBA" id="ARBA00022525"/>
    </source>
</evidence>
<dbReference type="SMART" id="SM00034">
    <property type="entry name" value="CLECT"/>
    <property type="match status" value="1"/>
</dbReference>
<dbReference type="InterPro" id="IPR016187">
    <property type="entry name" value="CTDL_fold"/>
</dbReference>